<keyword evidence="2" id="KW-0238">DNA-binding</keyword>
<dbReference type="InterPro" id="IPR036390">
    <property type="entry name" value="WH_DNA-bd_sf"/>
</dbReference>
<dbReference type="CDD" id="cd00090">
    <property type="entry name" value="HTH_ARSR"/>
    <property type="match status" value="1"/>
</dbReference>
<dbReference type="KEGG" id="rba:RB11223"/>
<evidence type="ECO:0000259" key="5">
    <source>
        <dbReference type="PROSITE" id="PS50987"/>
    </source>
</evidence>
<dbReference type="Pfam" id="PF12840">
    <property type="entry name" value="HTH_20"/>
    <property type="match status" value="1"/>
</dbReference>
<organism evidence="6 7">
    <name type="scientific">Rhodopirellula baltica (strain DSM 10527 / NCIMB 13988 / SH1)</name>
    <dbReference type="NCBI Taxonomy" id="243090"/>
    <lineage>
        <taxon>Bacteria</taxon>
        <taxon>Pseudomonadati</taxon>
        <taxon>Planctomycetota</taxon>
        <taxon>Planctomycetia</taxon>
        <taxon>Pirellulales</taxon>
        <taxon>Pirellulaceae</taxon>
        <taxon>Rhodopirellula</taxon>
    </lineage>
</organism>
<dbReference type="GO" id="GO:0003700">
    <property type="term" value="F:DNA-binding transcription factor activity"/>
    <property type="evidence" value="ECO:0007669"/>
    <property type="project" value="InterPro"/>
</dbReference>
<dbReference type="PRINTS" id="PR00778">
    <property type="entry name" value="HTHARSR"/>
</dbReference>
<dbReference type="eggNOG" id="COG0640">
    <property type="taxonomic scope" value="Bacteria"/>
</dbReference>
<dbReference type="EnsemblBacteria" id="CAD78996">
    <property type="protein sequence ID" value="CAD78996"/>
    <property type="gene ID" value="RB11223"/>
</dbReference>
<dbReference type="InParanoid" id="Q7UEN9"/>
<dbReference type="GO" id="GO:0003677">
    <property type="term" value="F:DNA binding"/>
    <property type="evidence" value="ECO:0007669"/>
    <property type="project" value="UniProtKB-KW"/>
</dbReference>
<keyword evidence="1" id="KW-0805">Transcription regulation</keyword>
<dbReference type="STRING" id="243090.RB11223"/>
<dbReference type="InterPro" id="IPR036388">
    <property type="entry name" value="WH-like_DNA-bd_sf"/>
</dbReference>
<evidence type="ECO:0000256" key="4">
    <source>
        <dbReference type="SAM" id="MobiDB-lite"/>
    </source>
</evidence>
<dbReference type="PATRIC" id="fig|243090.15.peg.5433"/>
<dbReference type="NCBIfam" id="NF033788">
    <property type="entry name" value="HTH_metalloreg"/>
    <property type="match status" value="1"/>
</dbReference>
<feature type="region of interest" description="Disordered" evidence="4">
    <location>
        <begin position="1"/>
        <end position="30"/>
    </location>
</feature>
<dbReference type="SMART" id="SM00418">
    <property type="entry name" value="HTH_ARSR"/>
    <property type="match status" value="1"/>
</dbReference>
<dbReference type="PANTHER" id="PTHR43132:SF2">
    <property type="entry name" value="ARSENICAL RESISTANCE OPERON REPRESSOR ARSR-RELATED"/>
    <property type="match status" value="1"/>
</dbReference>
<dbReference type="InterPro" id="IPR051011">
    <property type="entry name" value="Metal_resp_trans_reg"/>
</dbReference>
<evidence type="ECO:0000313" key="6">
    <source>
        <dbReference type="EMBL" id="CAD78996.1"/>
    </source>
</evidence>
<dbReference type="OrthoDB" id="9802016at2"/>
<gene>
    <name evidence="6" type="primary">arsR</name>
    <name evidence="6" type="ordered locus">RB11223</name>
</gene>
<dbReference type="HOGENOM" id="CLU_097806_6_2_0"/>
<accession>Q7UEN9</accession>
<evidence type="ECO:0000313" key="7">
    <source>
        <dbReference type="Proteomes" id="UP000001025"/>
    </source>
</evidence>
<proteinExistence type="predicted"/>
<dbReference type="EMBL" id="BX294153">
    <property type="protein sequence ID" value="CAD78996.1"/>
    <property type="molecule type" value="Genomic_DNA"/>
</dbReference>
<dbReference type="AlphaFoldDB" id="Q7UEN9"/>
<keyword evidence="7" id="KW-1185">Reference proteome</keyword>
<sequence>MESPRARENKMNRKTELRNERPSKPPGTASDFAQAAECLKVLAHPVRLRIVQMLLHGRYTVGELASDCEIQNNVGSDHLRLLQRCGFLTSKRDGRKVYYQVAESHLEQLMACIEGRFQTS</sequence>
<evidence type="ECO:0000256" key="1">
    <source>
        <dbReference type="ARBA" id="ARBA00023015"/>
    </source>
</evidence>
<dbReference type="PANTHER" id="PTHR43132">
    <property type="entry name" value="ARSENICAL RESISTANCE OPERON REPRESSOR ARSR-RELATED"/>
    <property type="match status" value="1"/>
</dbReference>
<dbReference type="InterPro" id="IPR011991">
    <property type="entry name" value="ArsR-like_HTH"/>
</dbReference>
<feature type="domain" description="HTH arsR-type" evidence="5">
    <location>
        <begin position="27"/>
        <end position="120"/>
    </location>
</feature>
<dbReference type="SUPFAM" id="SSF46785">
    <property type="entry name" value="Winged helix' DNA-binding domain"/>
    <property type="match status" value="1"/>
</dbReference>
<keyword evidence="3" id="KW-0804">Transcription</keyword>
<dbReference type="InterPro" id="IPR001845">
    <property type="entry name" value="HTH_ArsR_DNA-bd_dom"/>
</dbReference>
<evidence type="ECO:0000256" key="2">
    <source>
        <dbReference type="ARBA" id="ARBA00023125"/>
    </source>
</evidence>
<protein>
    <submittedName>
        <fullName evidence="6">Probable metal-dependent regulatory protein</fullName>
    </submittedName>
</protein>
<evidence type="ECO:0000256" key="3">
    <source>
        <dbReference type="ARBA" id="ARBA00023163"/>
    </source>
</evidence>
<reference evidence="6 7" key="1">
    <citation type="journal article" date="2003" name="Proc. Natl. Acad. Sci. U.S.A.">
        <title>Complete genome sequence of the marine planctomycete Pirellula sp. strain 1.</title>
        <authorList>
            <person name="Gloeckner F.O."/>
            <person name="Kube M."/>
            <person name="Bauer M."/>
            <person name="Teeling H."/>
            <person name="Lombardot T."/>
            <person name="Ludwig W."/>
            <person name="Gade D."/>
            <person name="Beck A."/>
            <person name="Borzym K."/>
            <person name="Heitmann K."/>
            <person name="Rabus R."/>
            <person name="Schlesner H."/>
            <person name="Amann R."/>
            <person name="Reinhardt R."/>
        </authorList>
    </citation>
    <scope>NUCLEOTIDE SEQUENCE [LARGE SCALE GENOMIC DNA]</scope>
    <source>
        <strain evidence="7">DSM 10527 / NCIMB 13988 / SH1</strain>
    </source>
</reference>
<name>Q7UEN9_RHOBA</name>
<dbReference type="PROSITE" id="PS50987">
    <property type="entry name" value="HTH_ARSR_2"/>
    <property type="match status" value="1"/>
</dbReference>
<feature type="compositionally biased region" description="Basic and acidic residues" evidence="4">
    <location>
        <begin position="1"/>
        <end position="23"/>
    </location>
</feature>
<dbReference type="Gene3D" id="1.10.10.10">
    <property type="entry name" value="Winged helix-like DNA-binding domain superfamily/Winged helix DNA-binding domain"/>
    <property type="match status" value="1"/>
</dbReference>
<dbReference type="Proteomes" id="UP000001025">
    <property type="component" value="Chromosome"/>
</dbReference>